<reference evidence="1 2" key="1">
    <citation type="submission" date="2014-03" db="EMBL/GenBank/DDBJ databases">
        <title>Genome of Polynucleobacter strain MWH-MoK4.</title>
        <authorList>
            <person name="Hahn M.W."/>
        </authorList>
    </citation>
    <scope>NUCLEOTIDE SEQUENCE [LARGE SCALE GENOMIC DNA]</scope>
    <source>
        <strain evidence="1 2">MWH-MoK4</strain>
    </source>
</reference>
<dbReference type="KEGG" id="pdq:CL55_00012120"/>
<keyword evidence="2" id="KW-1185">Reference proteome</keyword>
<dbReference type="OrthoDB" id="9133981at2"/>
<dbReference type="Proteomes" id="UP000061135">
    <property type="component" value="Chromosome"/>
</dbReference>
<dbReference type="AlphaFoldDB" id="A0A0E3ZM61"/>
<sequence length="72" mass="8373">MSGKHAISVHVKGKSGERDILESKDHGLLNLLNRYHCDTSSAAFQTDWNTYCLAHYQETLEIQDINYEWFNE</sequence>
<dbReference type="HOGENOM" id="CLU_2718884_0_0_4"/>
<proteinExistence type="predicted"/>
<evidence type="ECO:0000313" key="2">
    <source>
        <dbReference type="Proteomes" id="UP000061135"/>
    </source>
</evidence>
<accession>A0A0E3ZM61</accession>
<evidence type="ECO:0000313" key="1">
    <source>
        <dbReference type="EMBL" id="AKD25545.1"/>
    </source>
</evidence>
<dbReference type="EMBL" id="CP007501">
    <property type="protein sequence ID" value="AKD25545.1"/>
    <property type="molecule type" value="Genomic_DNA"/>
</dbReference>
<dbReference type="RefSeq" id="WP_046330308.1">
    <property type="nucleotide sequence ID" value="NZ_CP007501.1"/>
</dbReference>
<protein>
    <submittedName>
        <fullName evidence="1">Uncharacterized protein</fullName>
    </submittedName>
</protein>
<gene>
    <name evidence="1" type="ORF">CL55_00012120</name>
</gene>
<dbReference type="PATRIC" id="fig|576611.7.peg.1231"/>
<name>A0A0E3ZM61_9BURK</name>
<organism evidence="1 2">
    <name type="scientific">Polynucleobacter duraquae</name>
    <dbReference type="NCBI Taxonomy" id="1835254"/>
    <lineage>
        <taxon>Bacteria</taxon>
        <taxon>Pseudomonadati</taxon>
        <taxon>Pseudomonadota</taxon>
        <taxon>Betaproteobacteria</taxon>
        <taxon>Burkholderiales</taxon>
        <taxon>Burkholderiaceae</taxon>
        <taxon>Polynucleobacter</taxon>
    </lineage>
</organism>